<comment type="similarity">
    <text evidence="1">Belongs to the ATG10 family.</text>
</comment>
<dbReference type="Gene3D" id="3.30.1460.50">
    <property type="match status" value="1"/>
</dbReference>
<dbReference type="VEuPathDB" id="FungiDB:CCM_08186"/>
<keyword evidence="8" id="KW-0812">Transmembrane</keyword>
<evidence type="ECO:0000313" key="9">
    <source>
        <dbReference type="EMBL" id="ATY64947.1"/>
    </source>
</evidence>
<sequence length="234" mass="26451">MTDLDRFPNLDQAEFTEACHLLDSRYRQAILGPLRRRWKLNVFTALDMSFSDDNEGYIAYVQIVRPLEDEIDLPFDLGAFSISGNATEHLTSAQDAEMMETEESDTQVIPTQNAHPDIGCVIYEIHFHPTYRVPCLWFTLHGLPESEPAFHIDTVFRRLVPESLKASLRAGMGIGAISTDHHPITGLPSFFIHPCQIADAMAPFPCMKRDYLIMWLGIVGGCVSLWVPNELMVQ</sequence>
<evidence type="ECO:0000256" key="2">
    <source>
        <dbReference type="ARBA" id="ARBA00021099"/>
    </source>
</evidence>
<keyword evidence="4" id="KW-0833">Ubl conjugation pathway</keyword>
<keyword evidence="3" id="KW-0808">Transferase</keyword>
<dbReference type="EMBL" id="CP023325">
    <property type="protein sequence ID" value="ATY64947.1"/>
    <property type="molecule type" value="Genomic_DNA"/>
</dbReference>
<dbReference type="GO" id="GO:0061651">
    <property type="term" value="F:Atg12 conjugating enzyme activity"/>
    <property type="evidence" value="ECO:0007669"/>
    <property type="project" value="TreeGrafter"/>
</dbReference>
<evidence type="ECO:0000256" key="1">
    <source>
        <dbReference type="ARBA" id="ARBA00005696"/>
    </source>
</evidence>
<reference evidence="9 10" key="1">
    <citation type="journal article" date="2017" name="BMC Genomics">
        <title>Chromosome level assembly and secondary metabolite potential of the parasitic fungus Cordyceps militaris.</title>
        <authorList>
            <person name="Kramer G.J."/>
            <person name="Nodwell J.R."/>
        </authorList>
    </citation>
    <scope>NUCLEOTIDE SEQUENCE [LARGE SCALE GENOMIC DNA]</scope>
    <source>
        <strain evidence="9 10">ATCC 34164</strain>
    </source>
</reference>
<accession>A0A2H4SPA9</accession>
<dbReference type="VEuPathDB" id="FungiDB:A9K55_005236"/>
<gene>
    <name evidence="9" type="ORF">A9K55_005236</name>
</gene>
<dbReference type="GO" id="GO:0000422">
    <property type="term" value="P:autophagy of mitochondrion"/>
    <property type="evidence" value="ECO:0007669"/>
    <property type="project" value="TreeGrafter"/>
</dbReference>
<dbReference type="PANTHER" id="PTHR14957:SF1">
    <property type="entry name" value="UBIQUITIN-LIKE-CONJUGATING ENZYME ATG10"/>
    <property type="match status" value="1"/>
</dbReference>
<keyword evidence="5" id="KW-0813">Transport</keyword>
<dbReference type="OrthoDB" id="4089664at2759"/>
<dbReference type="Proteomes" id="UP000323067">
    <property type="component" value="Chromosome v"/>
</dbReference>
<dbReference type="GO" id="GO:0005829">
    <property type="term" value="C:cytosol"/>
    <property type="evidence" value="ECO:0007669"/>
    <property type="project" value="TreeGrafter"/>
</dbReference>
<dbReference type="GO" id="GO:0032446">
    <property type="term" value="P:protein modification by small protein conjugation"/>
    <property type="evidence" value="ECO:0007669"/>
    <property type="project" value="TreeGrafter"/>
</dbReference>
<dbReference type="InterPro" id="IPR007135">
    <property type="entry name" value="Atg3/Atg10"/>
</dbReference>
<keyword evidence="5" id="KW-0653">Protein transport</keyword>
<keyword evidence="8" id="KW-0472">Membrane</keyword>
<organism evidence="9 10">
    <name type="scientific">Cordyceps militaris</name>
    <name type="common">Caterpillar fungus</name>
    <name type="synonym">Clavaria militaris</name>
    <dbReference type="NCBI Taxonomy" id="73501"/>
    <lineage>
        <taxon>Eukaryota</taxon>
        <taxon>Fungi</taxon>
        <taxon>Dikarya</taxon>
        <taxon>Ascomycota</taxon>
        <taxon>Pezizomycotina</taxon>
        <taxon>Sordariomycetes</taxon>
        <taxon>Hypocreomycetidae</taxon>
        <taxon>Hypocreales</taxon>
        <taxon>Cordycipitaceae</taxon>
        <taxon>Cordyceps</taxon>
    </lineage>
</organism>
<dbReference type="Pfam" id="PF03987">
    <property type="entry name" value="Autophagy_act_C"/>
    <property type="match status" value="1"/>
</dbReference>
<dbReference type="PANTHER" id="PTHR14957">
    <property type="entry name" value="UBIQUITIN-LIKE-CONJUGATING ENZYME ATG10"/>
    <property type="match status" value="1"/>
</dbReference>
<keyword evidence="6" id="KW-0072">Autophagy</keyword>
<name>A0A2H4SPA9_CORMI</name>
<evidence type="ECO:0000256" key="6">
    <source>
        <dbReference type="ARBA" id="ARBA00023006"/>
    </source>
</evidence>
<dbReference type="GO" id="GO:0000045">
    <property type="term" value="P:autophagosome assembly"/>
    <property type="evidence" value="ECO:0007669"/>
    <property type="project" value="TreeGrafter"/>
</dbReference>
<evidence type="ECO:0000313" key="10">
    <source>
        <dbReference type="Proteomes" id="UP000323067"/>
    </source>
</evidence>
<evidence type="ECO:0000256" key="7">
    <source>
        <dbReference type="ARBA" id="ARBA00029833"/>
    </source>
</evidence>
<evidence type="ECO:0000256" key="3">
    <source>
        <dbReference type="ARBA" id="ARBA00022679"/>
    </source>
</evidence>
<evidence type="ECO:0000256" key="8">
    <source>
        <dbReference type="SAM" id="Phobius"/>
    </source>
</evidence>
<dbReference type="AlphaFoldDB" id="A0A2H4SPA9"/>
<evidence type="ECO:0000256" key="5">
    <source>
        <dbReference type="ARBA" id="ARBA00022927"/>
    </source>
</evidence>
<dbReference type="GO" id="GO:0015031">
    <property type="term" value="P:protein transport"/>
    <property type="evidence" value="ECO:0007669"/>
    <property type="project" value="UniProtKB-KW"/>
</dbReference>
<keyword evidence="8" id="KW-1133">Transmembrane helix</keyword>
<proteinExistence type="inferred from homology"/>
<feature type="transmembrane region" description="Helical" evidence="8">
    <location>
        <begin position="211"/>
        <end position="228"/>
    </location>
</feature>
<evidence type="ECO:0000256" key="4">
    <source>
        <dbReference type="ARBA" id="ARBA00022786"/>
    </source>
</evidence>
<protein>
    <recommendedName>
        <fullName evidence="2">Ubiquitin-like-conjugating enzyme ATG10</fullName>
    </recommendedName>
    <alternativeName>
        <fullName evidence="7">Autophagy-related protein 10</fullName>
    </alternativeName>
</protein>